<organism evidence="2">
    <name type="scientific">marine sediment metagenome</name>
    <dbReference type="NCBI Taxonomy" id="412755"/>
    <lineage>
        <taxon>unclassified sequences</taxon>
        <taxon>metagenomes</taxon>
        <taxon>ecological metagenomes</taxon>
    </lineage>
</organism>
<keyword evidence="1" id="KW-0472">Membrane</keyword>
<keyword evidence="1" id="KW-1133">Transmembrane helix</keyword>
<name>A0A0F9WVT9_9ZZZZ</name>
<reference evidence="2" key="1">
    <citation type="journal article" date="2015" name="Nature">
        <title>Complex archaea that bridge the gap between prokaryotes and eukaryotes.</title>
        <authorList>
            <person name="Spang A."/>
            <person name="Saw J.H."/>
            <person name="Jorgensen S.L."/>
            <person name="Zaremba-Niedzwiedzka K."/>
            <person name="Martijn J."/>
            <person name="Lind A.E."/>
            <person name="van Eijk R."/>
            <person name="Schleper C."/>
            <person name="Guy L."/>
            <person name="Ettema T.J."/>
        </authorList>
    </citation>
    <scope>NUCLEOTIDE SEQUENCE</scope>
</reference>
<protein>
    <submittedName>
        <fullName evidence="2">Uncharacterized protein</fullName>
    </submittedName>
</protein>
<comment type="caution">
    <text evidence="2">The sequence shown here is derived from an EMBL/GenBank/DDBJ whole genome shotgun (WGS) entry which is preliminary data.</text>
</comment>
<dbReference type="AlphaFoldDB" id="A0A0F9WVT9"/>
<dbReference type="EMBL" id="LAZR01000110">
    <property type="protein sequence ID" value="KKN90511.1"/>
    <property type="molecule type" value="Genomic_DNA"/>
</dbReference>
<evidence type="ECO:0000313" key="2">
    <source>
        <dbReference type="EMBL" id="KKN90511.1"/>
    </source>
</evidence>
<keyword evidence="1" id="KW-0812">Transmembrane</keyword>
<accession>A0A0F9WVT9</accession>
<feature type="transmembrane region" description="Helical" evidence="1">
    <location>
        <begin position="30"/>
        <end position="54"/>
    </location>
</feature>
<gene>
    <name evidence="2" type="ORF">LCGC14_0228800</name>
</gene>
<proteinExistence type="predicted"/>
<evidence type="ECO:0000256" key="1">
    <source>
        <dbReference type="SAM" id="Phobius"/>
    </source>
</evidence>
<sequence length="76" mass="8113">MGGFSFADHMFALNCGLLAIFSAISTGVTILIVIAVLFVSAYLVLLAALGWFALQDWFSNKKMSKAPGTPCAKRKA</sequence>